<dbReference type="PANTHER" id="PTHR43761">
    <property type="entry name" value="D-ISOMER SPECIFIC 2-HYDROXYACID DEHYDROGENASE FAMILY PROTEIN (AFU_ORTHOLOGUE AFUA_1G13630)"/>
    <property type="match status" value="1"/>
</dbReference>
<dbReference type="InterPro" id="IPR036291">
    <property type="entry name" value="NAD(P)-bd_dom_sf"/>
</dbReference>
<dbReference type="Pfam" id="PF02826">
    <property type="entry name" value="2-Hacid_dh_C"/>
    <property type="match status" value="1"/>
</dbReference>
<proteinExistence type="inferred from homology"/>
<dbReference type="PANTHER" id="PTHR43761:SF1">
    <property type="entry name" value="D-ISOMER SPECIFIC 2-HYDROXYACID DEHYDROGENASE CATALYTIC DOMAIN-CONTAINING PROTEIN-RELATED"/>
    <property type="match status" value="1"/>
</dbReference>
<dbReference type="EMBL" id="CP047593">
    <property type="protein sequence ID" value="QHI70612.1"/>
    <property type="molecule type" value="Genomic_DNA"/>
</dbReference>
<dbReference type="Proteomes" id="UP000464954">
    <property type="component" value="Chromosome"/>
</dbReference>
<organism evidence="5 6">
    <name type="scientific">Tichowtungia aerotolerans</name>
    <dbReference type="NCBI Taxonomy" id="2697043"/>
    <lineage>
        <taxon>Bacteria</taxon>
        <taxon>Pseudomonadati</taxon>
        <taxon>Kiritimatiellota</taxon>
        <taxon>Tichowtungiia</taxon>
        <taxon>Tichowtungiales</taxon>
        <taxon>Tichowtungiaceae</taxon>
        <taxon>Tichowtungia</taxon>
    </lineage>
</organism>
<evidence type="ECO:0000256" key="3">
    <source>
        <dbReference type="ARBA" id="ARBA00023027"/>
    </source>
</evidence>
<dbReference type="InterPro" id="IPR050418">
    <property type="entry name" value="D-iso_2-hydroxyacid_DH_PdxB"/>
</dbReference>
<dbReference type="GO" id="GO:0051287">
    <property type="term" value="F:NAD binding"/>
    <property type="evidence" value="ECO:0007669"/>
    <property type="project" value="InterPro"/>
</dbReference>
<feature type="domain" description="D-isomer specific 2-hydroxyacid dehydrogenase NAD-binding" evidence="4">
    <location>
        <begin position="148"/>
        <end position="291"/>
    </location>
</feature>
<protein>
    <submittedName>
        <fullName evidence="5">Phosphoglycerate dehydrogenase</fullName>
    </submittedName>
</protein>
<dbReference type="RefSeq" id="WP_160629786.1">
    <property type="nucleotide sequence ID" value="NZ_CP047593.1"/>
</dbReference>
<evidence type="ECO:0000256" key="2">
    <source>
        <dbReference type="ARBA" id="ARBA00023002"/>
    </source>
</evidence>
<sequence>MPEKMKAAVFHESVTWMSDAFDKVYAQGRCERLAEITDLYPVRISRDNFYDHVEDLQDLDVIFSTWDMVVLSSEEVQMLPNLKAVFYAAGASSSFRESFEENGVVVCSATAANAIPVAEFALAQVLLAGAGAYRNSRECVDVQSTTIANSHRGCGNYGNRVSILGNGAISSKLQDFLKHHDLEVVVVPSRAENRTVSIAEAFATSFAVVNLFPDRDDNVGVYNRPLFESMMDSAVFINVGRGRQVNETDLIAVMKERPDLTALLDITWPEPPIDGSELYTVPNIQLTGHLAGSKSSELIRMADFMIEDFQRWEKGEPLKYRVRPDQL</sequence>
<evidence type="ECO:0000313" key="5">
    <source>
        <dbReference type="EMBL" id="QHI70612.1"/>
    </source>
</evidence>
<dbReference type="KEGG" id="taer:GT409_14580"/>
<keyword evidence="6" id="KW-1185">Reference proteome</keyword>
<dbReference type="GO" id="GO:0016491">
    <property type="term" value="F:oxidoreductase activity"/>
    <property type="evidence" value="ECO:0007669"/>
    <property type="project" value="UniProtKB-KW"/>
</dbReference>
<dbReference type="SUPFAM" id="SSF51735">
    <property type="entry name" value="NAD(P)-binding Rossmann-fold domains"/>
    <property type="match status" value="1"/>
</dbReference>
<evidence type="ECO:0000259" key="4">
    <source>
        <dbReference type="Pfam" id="PF02826"/>
    </source>
</evidence>
<gene>
    <name evidence="5" type="ORF">GT409_14580</name>
</gene>
<dbReference type="InterPro" id="IPR006140">
    <property type="entry name" value="D-isomer_DH_NAD-bd"/>
</dbReference>
<dbReference type="Gene3D" id="3.40.50.720">
    <property type="entry name" value="NAD(P)-binding Rossmann-like Domain"/>
    <property type="match status" value="2"/>
</dbReference>
<keyword evidence="3" id="KW-0520">NAD</keyword>
<reference evidence="5 6" key="1">
    <citation type="submission" date="2020-01" db="EMBL/GenBank/DDBJ databases">
        <title>Ponticoccus aerotolerans gen. nov., sp. nov., an anaerobic bacterium and proposal of Ponticoccusceae fam. nov., Ponticoccusles ord. nov. and Ponticoccuse classis nov. in the phylum Kiritimatiellaeota.</title>
        <authorList>
            <person name="Zhou L.Y."/>
            <person name="Du Z.J."/>
        </authorList>
    </citation>
    <scope>NUCLEOTIDE SEQUENCE [LARGE SCALE GENOMIC DNA]</scope>
    <source>
        <strain evidence="5 6">S-5007</strain>
    </source>
</reference>
<dbReference type="SUPFAM" id="SSF52283">
    <property type="entry name" value="Formate/glycerate dehydrogenase catalytic domain-like"/>
    <property type="match status" value="1"/>
</dbReference>
<keyword evidence="2" id="KW-0560">Oxidoreductase</keyword>
<comment type="similarity">
    <text evidence="1">Belongs to the D-isomer specific 2-hydroxyacid dehydrogenase family.</text>
</comment>
<accession>A0A6P1M9A3</accession>
<dbReference type="AlphaFoldDB" id="A0A6P1M9A3"/>
<name>A0A6P1M9A3_9BACT</name>
<evidence type="ECO:0000313" key="6">
    <source>
        <dbReference type="Proteomes" id="UP000464954"/>
    </source>
</evidence>
<evidence type="ECO:0000256" key="1">
    <source>
        <dbReference type="ARBA" id="ARBA00005854"/>
    </source>
</evidence>